<keyword evidence="1" id="KW-0732">Signal</keyword>
<accession>U4LHG8</accession>
<protein>
    <submittedName>
        <fullName evidence="2">Uncharacterized protein</fullName>
    </submittedName>
</protein>
<name>U4LHG8_PYROM</name>
<organism evidence="2 3">
    <name type="scientific">Pyronema omphalodes (strain CBS 100304)</name>
    <name type="common">Pyronema confluens</name>
    <dbReference type="NCBI Taxonomy" id="1076935"/>
    <lineage>
        <taxon>Eukaryota</taxon>
        <taxon>Fungi</taxon>
        <taxon>Dikarya</taxon>
        <taxon>Ascomycota</taxon>
        <taxon>Pezizomycotina</taxon>
        <taxon>Pezizomycetes</taxon>
        <taxon>Pezizales</taxon>
        <taxon>Pyronemataceae</taxon>
        <taxon>Pyronema</taxon>
    </lineage>
</organism>
<sequence length="108" mass="12307">MNLIYIFLILFSLVFASITALPPNHLNTVAPQLDTEPRREIRHEIYYCTIPKSTRRCYYRYVSEVEDAAEKWGKGAFKRGVFAMVVTVGLVKVTGPIMVRNSRGVGRV</sequence>
<reference evidence="2 3" key="1">
    <citation type="journal article" date="2013" name="PLoS Genet.">
        <title>The genome and development-dependent transcriptomes of Pyronema confluens: a window into fungal evolution.</title>
        <authorList>
            <person name="Traeger S."/>
            <person name="Altegoer F."/>
            <person name="Freitag M."/>
            <person name="Gabaldon T."/>
            <person name="Kempken F."/>
            <person name="Kumar A."/>
            <person name="Marcet-Houben M."/>
            <person name="Poggeler S."/>
            <person name="Stajich J.E."/>
            <person name="Nowrousian M."/>
        </authorList>
    </citation>
    <scope>NUCLEOTIDE SEQUENCE [LARGE SCALE GENOMIC DNA]</scope>
    <source>
        <strain evidence="3">CBS 100304</strain>
        <tissue evidence="2">Vegetative mycelium</tissue>
    </source>
</reference>
<evidence type="ECO:0000313" key="2">
    <source>
        <dbReference type="EMBL" id="CCX31574.1"/>
    </source>
</evidence>
<keyword evidence="3" id="KW-1185">Reference proteome</keyword>
<evidence type="ECO:0000256" key="1">
    <source>
        <dbReference type="SAM" id="SignalP"/>
    </source>
</evidence>
<dbReference type="AlphaFoldDB" id="U4LHG8"/>
<proteinExistence type="predicted"/>
<evidence type="ECO:0000313" key="3">
    <source>
        <dbReference type="Proteomes" id="UP000018144"/>
    </source>
</evidence>
<dbReference type="Proteomes" id="UP000018144">
    <property type="component" value="Unassembled WGS sequence"/>
</dbReference>
<feature type="signal peptide" evidence="1">
    <location>
        <begin position="1"/>
        <end position="16"/>
    </location>
</feature>
<dbReference type="EMBL" id="HF935615">
    <property type="protein sequence ID" value="CCX31574.1"/>
    <property type="molecule type" value="Genomic_DNA"/>
</dbReference>
<gene>
    <name evidence="2" type="ORF">PCON_11015</name>
</gene>
<feature type="chain" id="PRO_5004651453" evidence="1">
    <location>
        <begin position="17"/>
        <end position="108"/>
    </location>
</feature>